<dbReference type="PROSITE" id="PS51257">
    <property type="entry name" value="PROKAR_LIPOPROTEIN"/>
    <property type="match status" value="1"/>
</dbReference>
<keyword evidence="2" id="KW-0732">Signal</keyword>
<gene>
    <name evidence="4" type="ORF">AAEO60_09385</name>
</gene>
<organism evidence="4 5">
    <name type="scientific">Aurantiacibacter gilvus</name>
    <dbReference type="NCBI Taxonomy" id="3139141"/>
    <lineage>
        <taxon>Bacteria</taxon>
        <taxon>Pseudomonadati</taxon>
        <taxon>Pseudomonadota</taxon>
        <taxon>Alphaproteobacteria</taxon>
        <taxon>Sphingomonadales</taxon>
        <taxon>Erythrobacteraceae</taxon>
        <taxon>Aurantiacibacter</taxon>
    </lineage>
</organism>
<feature type="chain" id="PRO_5045727479" evidence="2">
    <location>
        <begin position="24"/>
        <end position="240"/>
    </location>
</feature>
<evidence type="ECO:0000256" key="2">
    <source>
        <dbReference type="SAM" id="SignalP"/>
    </source>
</evidence>
<keyword evidence="5" id="KW-1185">Reference proteome</keyword>
<proteinExistence type="predicted"/>
<name>A0ABU9IGN9_9SPHN</name>
<dbReference type="RefSeq" id="WP_341673392.1">
    <property type="nucleotide sequence ID" value="NZ_JBBYHV010000001.1"/>
</dbReference>
<sequence>MKRAVLLSLATLALSACTLVPQASGGQPAASNSSTTSGNRSTAGAPAVRSNNQLPMVRNNADNQCLAQLGQAGARFEALPDRYFDQGCSTLGTVQMHALSSDNGSLELRNLGPVTCPVSTAFAAWARFGVDRAAQQIFGQRVATIQTMGSYACRNVAGSSRRSAHASADAIDIAGFVLEDGTRISVSDGWNGNSREREFLRVVQRSACRRFDTVLGPDYNAAHRDHFHLEGVIDGNSYCR</sequence>
<comment type="caution">
    <text evidence="4">The sequence shown here is derived from an EMBL/GenBank/DDBJ whole genome shotgun (WGS) entry which is preliminary data.</text>
</comment>
<feature type="signal peptide" evidence="2">
    <location>
        <begin position="1"/>
        <end position="23"/>
    </location>
</feature>
<reference evidence="4 5" key="1">
    <citation type="submission" date="2024-04" db="EMBL/GenBank/DDBJ databases">
        <title>Aurantiacibacter sp. DGU6 16S ribosomal RNA gene Genome sequencing and assembly.</title>
        <authorList>
            <person name="Park S."/>
        </authorList>
    </citation>
    <scope>NUCLEOTIDE SEQUENCE [LARGE SCALE GENOMIC DNA]</scope>
    <source>
        <strain evidence="4 5">DGU6</strain>
    </source>
</reference>
<evidence type="ECO:0000313" key="4">
    <source>
        <dbReference type="EMBL" id="MEL1250882.1"/>
    </source>
</evidence>
<evidence type="ECO:0000313" key="5">
    <source>
        <dbReference type="Proteomes" id="UP001497045"/>
    </source>
</evidence>
<feature type="region of interest" description="Disordered" evidence="1">
    <location>
        <begin position="22"/>
        <end position="51"/>
    </location>
</feature>
<evidence type="ECO:0000256" key="1">
    <source>
        <dbReference type="SAM" id="MobiDB-lite"/>
    </source>
</evidence>
<accession>A0ABU9IGN9</accession>
<evidence type="ECO:0000259" key="3">
    <source>
        <dbReference type="Pfam" id="PF06904"/>
    </source>
</evidence>
<dbReference type="Proteomes" id="UP001497045">
    <property type="component" value="Unassembled WGS sequence"/>
</dbReference>
<protein>
    <submittedName>
        <fullName evidence="4">Extensin family protein</fullName>
    </submittedName>
</protein>
<feature type="compositionally biased region" description="Low complexity" evidence="1">
    <location>
        <begin position="29"/>
        <end position="45"/>
    </location>
</feature>
<feature type="domain" description="Extensin-like C-terminal" evidence="3">
    <location>
        <begin position="64"/>
        <end position="240"/>
    </location>
</feature>
<dbReference type="Pfam" id="PF06904">
    <property type="entry name" value="Extensin-like_C"/>
    <property type="match status" value="1"/>
</dbReference>
<dbReference type="EMBL" id="JBBYHV010000001">
    <property type="protein sequence ID" value="MEL1250882.1"/>
    <property type="molecule type" value="Genomic_DNA"/>
</dbReference>
<dbReference type="InterPro" id="IPR009683">
    <property type="entry name" value="Extensin-like_C"/>
</dbReference>